<organism evidence="1 2">
    <name type="scientific">Enterococcus faecalis</name>
    <name type="common">Streptococcus faecalis</name>
    <dbReference type="NCBI Taxonomy" id="1351"/>
    <lineage>
        <taxon>Bacteria</taxon>
        <taxon>Bacillati</taxon>
        <taxon>Bacillota</taxon>
        <taxon>Bacilli</taxon>
        <taxon>Lactobacillales</taxon>
        <taxon>Enterococcaceae</taxon>
        <taxon>Enterococcus</taxon>
    </lineage>
</organism>
<proteinExistence type="predicted"/>
<accession>A0AC59HSQ2</accession>
<reference evidence="1" key="1">
    <citation type="submission" date="2022-08" db="EMBL/GenBank/DDBJ databases">
        <title>Molecular epidemiological analysis of five strains of VanD-type vancomycin-resistant Enterococcus faecalis.</title>
        <authorList>
            <person name="Mimura K."/>
            <person name="Hashimoto Y."/>
            <person name="Tomita H."/>
        </authorList>
    </citation>
    <scope>NUCLEOTIDE SEQUENCE</scope>
    <source>
        <strain evidence="1">SVR2332</strain>
    </source>
</reference>
<protein>
    <submittedName>
        <fullName evidence="1">Uncharacterized protein</fullName>
    </submittedName>
</protein>
<dbReference type="Proteomes" id="UP001317613">
    <property type="component" value="Chromosome"/>
</dbReference>
<name>A0AC59HSQ2_ENTFL</name>
<gene>
    <name evidence="1" type="ORF">EfsSVR2332_27370</name>
</gene>
<evidence type="ECO:0000313" key="1">
    <source>
        <dbReference type="EMBL" id="BDQ62659.1"/>
    </source>
</evidence>
<dbReference type="EMBL" id="AP026729">
    <property type="protein sequence ID" value="BDQ62659.1"/>
    <property type="molecule type" value="Genomic_DNA"/>
</dbReference>
<sequence length="86" mass="9845">MEEISAPKGYLLNQTEIPFTVEKNSYATNGQRTAPLHVINKKVKESGFLPKTNEERSIWLTIAGLLIIGLVAIWLFYQKQKRGERK</sequence>
<evidence type="ECO:0000313" key="2">
    <source>
        <dbReference type="Proteomes" id="UP001317613"/>
    </source>
</evidence>